<evidence type="ECO:0000256" key="1">
    <source>
        <dbReference type="SAM" id="MobiDB-lite"/>
    </source>
</evidence>
<keyword evidence="2" id="KW-0812">Transmembrane</keyword>
<feature type="compositionally biased region" description="Basic and acidic residues" evidence="1">
    <location>
        <begin position="186"/>
        <end position="197"/>
    </location>
</feature>
<keyword evidence="5" id="KW-1185">Reference proteome</keyword>
<dbReference type="Gene3D" id="3.10.350.10">
    <property type="entry name" value="LysM domain"/>
    <property type="match status" value="1"/>
</dbReference>
<dbReference type="CDD" id="cd00118">
    <property type="entry name" value="LysM"/>
    <property type="match status" value="1"/>
</dbReference>
<feature type="region of interest" description="Disordered" evidence="1">
    <location>
        <begin position="230"/>
        <end position="252"/>
    </location>
</feature>
<dbReference type="EMBL" id="BONR01000005">
    <property type="protein sequence ID" value="GIG55408.1"/>
    <property type="molecule type" value="Genomic_DNA"/>
</dbReference>
<dbReference type="Proteomes" id="UP000652354">
    <property type="component" value="Unassembled WGS sequence"/>
</dbReference>
<dbReference type="InterPro" id="IPR018392">
    <property type="entry name" value="LysM"/>
</dbReference>
<name>A0A919UM74_9MICO</name>
<reference evidence="4" key="1">
    <citation type="submission" date="2021-01" db="EMBL/GenBank/DDBJ databases">
        <title>Whole genome shotgun sequence of Demequina activiva NBRC 110675.</title>
        <authorList>
            <person name="Komaki H."/>
            <person name="Tamura T."/>
        </authorList>
    </citation>
    <scope>NUCLEOTIDE SEQUENCE</scope>
    <source>
        <strain evidence="4">NBRC 110675</strain>
    </source>
</reference>
<dbReference type="PROSITE" id="PS51782">
    <property type="entry name" value="LYSM"/>
    <property type="match status" value="1"/>
</dbReference>
<gene>
    <name evidence="4" type="ORF">Dac01nite_21600</name>
</gene>
<keyword evidence="2" id="KW-0472">Membrane</keyword>
<organism evidence="4 5">
    <name type="scientific">Demequina activiva</name>
    <dbReference type="NCBI Taxonomy" id="1582364"/>
    <lineage>
        <taxon>Bacteria</taxon>
        <taxon>Bacillati</taxon>
        <taxon>Actinomycetota</taxon>
        <taxon>Actinomycetes</taxon>
        <taxon>Micrococcales</taxon>
        <taxon>Demequinaceae</taxon>
        <taxon>Demequina</taxon>
    </lineage>
</organism>
<sequence>MSSRRSPGTRLQRLAAIVAVLFTPAIGWLLAVQAAAAVGGLGSPAAAIADILVAAAAVAGAATSLVLTATTLAMTVAPVHSRARRLAERASPAAWRRVVAIAVSGSALTGLAIPAASAPLPTDGSESTPAPIDAGWVAPRSAQAPDAGWVQPSVDAAPPRQAAADPPAESDGSGPRDEDQASAPRPPEDRGVHRVEPGESLWSITARVTGGTDAEVTAAWPELYSINRSSIGDDPALIHPGDELTLPAGWRR</sequence>
<evidence type="ECO:0000313" key="4">
    <source>
        <dbReference type="EMBL" id="GIG55408.1"/>
    </source>
</evidence>
<evidence type="ECO:0000256" key="2">
    <source>
        <dbReference type="SAM" id="Phobius"/>
    </source>
</evidence>
<dbReference type="InterPro" id="IPR036779">
    <property type="entry name" value="LysM_dom_sf"/>
</dbReference>
<evidence type="ECO:0000313" key="5">
    <source>
        <dbReference type="Proteomes" id="UP000652354"/>
    </source>
</evidence>
<accession>A0A919UM74</accession>
<protein>
    <recommendedName>
        <fullName evidence="3">LysM domain-containing protein</fullName>
    </recommendedName>
</protein>
<dbReference type="RefSeq" id="WP_203656861.1">
    <property type="nucleotide sequence ID" value="NZ_BONR01000005.1"/>
</dbReference>
<evidence type="ECO:0000259" key="3">
    <source>
        <dbReference type="PROSITE" id="PS51782"/>
    </source>
</evidence>
<dbReference type="AlphaFoldDB" id="A0A919UM74"/>
<proteinExistence type="predicted"/>
<feature type="region of interest" description="Disordered" evidence="1">
    <location>
        <begin position="140"/>
        <end position="200"/>
    </location>
</feature>
<feature type="domain" description="LysM" evidence="3">
    <location>
        <begin position="191"/>
        <end position="246"/>
    </location>
</feature>
<keyword evidence="2" id="KW-1133">Transmembrane helix</keyword>
<comment type="caution">
    <text evidence="4">The sequence shown here is derived from an EMBL/GenBank/DDBJ whole genome shotgun (WGS) entry which is preliminary data.</text>
</comment>
<feature type="transmembrane region" description="Helical" evidence="2">
    <location>
        <begin position="52"/>
        <end position="77"/>
    </location>
</feature>
<feature type="compositionally biased region" description="Low complexity" evidence="1">
    <location>
        <begin position="156"/>
        <end position="167"/>
    </location>
</feature>